<keyword evidence="1" id="KW-0472">Membrane</keyword>
<keyword evidence="1" id="KW-1133">Transmembrane helix</keyword>
<protein>
    <submittedName>
        <fullName evidence="2">Uncharacterized protein</fullName>
    </submittedName>
</protein>
<comment type="caution">
    <text evidence="2">The sequence shown here is derived from an EMBL/GenBank/DDBJ whole genome shotgun (WGS) entry which is preliminary data.</text>
</comment>
<evidence type="ECO:0000313" key="3">
    <source>
        <dbReference type="Proteomes" id="UP000251047"/>
    </source>
</evidence>
<dbReference type="EMBL" id="PHQP01000106">
    <property type="protein sequence ID" value="RAV33212.1"/>
    <property type="molecule type" value="Genomic_DNA"/>
</dbReference>
<feature type="transmembrane region" description="Helical" evidence="1">
    <location>
        <begin position="7"/>
        <end position="27"/>
    </location>
</feature>
<dbReference type="AlphaFoldDB" id="A0A364V977"/>
<proteinExistence type="predicted"/>
<organism evidence="2 3">
    <name type="scientific">Corynebacterium heidelbergense</name>
    <dbReference type="NCBI Taxonomy" id="2055947"/>
    <lineage>
        <taxon>Bacteria</taxon>
        <taxon>Bacillati</taxon>
        <taxon>Actinomycetota</taxon>
        <taxon>Actinomycetes</taxon>
        <taxon>Mycobacteriales</taxon>
        <taxon>Corynebacteriaceae</taxon>
        <taxon>Corynebacterium</taxon>
    </lineage>
</organism>
<keyword evidence="1" id="KW-0812">Transmembrane</keyword>
<evidence type="ECO:0000313" key="2">
    <source>
        <dbReference type="EMBL" id="RAV33212.1"/>
    </source>
</evidence>
<reference evidence="2 3" key="1">
    <citation type="journal article" date="2018" name="Syst. Appl. Microbiol.">
        <title>Corynebacterium heidelbergense sp. nov., isolated from the preen glands of Egyptian geese (Alopochen aegyptiacus).</title>
        <authorList>
            <person name="Braun M.S."/>
            <person name="Wang E."/>
            <person name="Zimmermann S."/>
            <person name="Wink M."/>
        </authorList>
    </citation>
    <scope>NUCLEOTIDE SEQUENCE [LARGE SCALE GENOMIC DNA]</scope>
    <source>
        <strain evidence="2 3">DSM 104638</strain>
    </source>
</reference>
<gene>
    <name evidence="2" type="ORF">CWC39_09710</name>
</gene>
<accession>A0A364V977</accession>
<evidence type="ECO:0000256" key="1">
    <source>
        <dbReference type="SAM" id="Phobius"/>
    </source>
</evidence>
<sequence>MYPSTRLRVLFGDGLVIAFLWGAYFAILHPRPFVGFEVVAPWAKTAVGVGPAVFGAGRVEEVVVGGFELFEGGEDAALVGVFGYAADDAEGADDDDGGADGEFFSCHGGVLGLGMGKAPWQVASGASVGVG</sequence>
<name>A0A364V977_9CORY</name>
<dbReference type="Proteomes" id="UP000251047">
    <property type="component" value="Unassembled WGS sequence"/>
</dbReference>